<sequence>MDQNLKQLFVKVGIREWHLKKMSQLMYEIIDKQGVLDSRRDEENSFASFYFLTAPSCKQSEDDTPPSAARGRENKVDARSTKFQEQQQSWTDDLPACRLCGVGTATNCTYGPDGKGIEEHANEDGYLRFRGDNGCFLYGVFNGHEGNRVANFVSQRLAAELLLGQLSSSHTDADVRKVLLQAFDVVERSFFESIDDALAERANLLSQLPEGVPLHQLPPQYQKTAEGISILEREISGGATAMVALILNNKLYIANVGTNRALLCKSSSDGQNQVIQIGMGHTTENEDELFRLAQLGLDSAQIKQAGLIGGQNSTRRIGDYRVKYSYSDIDLLRPAKSKPIIAEPEIHGGQSLQGVTGFLLLMSDGLYRALETAHGPEQANQEIVSIVAAECAQQNSLDAVAQAVVDRVRKVHHETYLSGRERAKFCTRHEDMTLLVRTFNYQLGGEASDPALTPTQGGRIYPVSVPYSNNQSTSKTSVTLSLVMPSQGTMMNGSHTNSTLDEITPTLTNQSPTATLQSNNTQTQSSSSSSGDGSLFRHRGSQALQPDENGRVEPYVDFSEFYRLWSNEHQDASAIVLGPQ</sequence>
<dbReference type="PANTHER" id="PTHR13832:SF533">
    <property type="entry name" value="TGF-BETA-ACTIVATED KINASE 1 AND MAP3K7-BINDING PROTEIN 1"/>
    <property type="match status" value="1"/>
</dbReference>
<reference evidence="18 19" key="1">
    <citation type="journal article" date="2021" name="Cell">
        <title>Tracing the genetic footprints of vertebrate landing in non-teleost ray-finned fishes.</title>
        <authorList>
            <person name="Bi X."/>
            <person name="Wang K."/>
            <person name="Yang L."/>
            <person name="Pan H."/>
            <person name="Jiang H."/>
            <person name="Wei Q."/>
            <person name="Fang M."/>
            <person name="Yu H."/>
            <person name="Zhu C."/>
            <person name="Cai Y."/>
            <person name="He Y."/>
            <person name="Gan X."/>
            <person name="Zeng H."/>
            <person name="Yu D."/>
            <person name="Zhu Y."/>
            <person name="Jiang H."/>
            <person name="Qiu Q."/>
            <person name="Yang H."/>
            <person name="Zhang Y.E."/>
            <person name="Wang W."/>
            <person name="Zhu M."/>
            <person name="He S."/>
            <person name="Zhang G."/>
        </authorList>
    </citation>
    <scope>NUCLEOTIDE SEQUENCE [LARGE SCALE GENOMIC DNA]</scope>
    <source>
        <strain evidence="18">Bchr_013</strain>
    </source>
</reference>
<evidence type="ECO:0000256" key="3">
    <source>
        <dbReference type="ARBA" id="ARBA00004514"/>
    </source>
</evidence>
<dbReference type="InterPro" id="IPR001932">
    <property type="entry name" value="PPM-type_phosphatase-like_dom"/>
</dbReference>
<organism evidence="18 19">
    <name type="scientific">Polypterus senegalus</name>
    <name type="common">Senegal bichir</name>
    <dbReference type="NCBI Taxonomy" id="55291"/>
    <lineage>
        <taxon>Eukaryota</taxon>
        <taxon>Metazoa</taxon>
        <taxon>Chordata</taxon>
        <taxon>Craniata</taxon>
        <taxon>Vertebrata</taxon>
        <taxon>Euteleostomi</taxon>
        <taxon>Actinopterygii</taxon>
        <taxon>Polypteriformes</taxon>
        <taxon>Polypteridae</taxon>
        <taxon>Polypterus</taxon>
    </lineage>
</organism>
<gene>
    <name evidence="18" type="primary">Tab1</name>
    <name evidence="18" type="ORF">GTO96_0002402</name>
</gene>
<feature type="compositionally biased region" description="Polar residues" evidence="16">
    <location>
        <begin position="489"/>
        <end position="516"/>
    </location>
</feature>
<dbReference type="Pfam" id="PF00481">
    <property type="entry name" value="PP2C"/>
    <property type="match status" value="1"/>
</dbReference>
<keyword evidence="19" id="KW-1185">Reference proteome</keyword>
<comment type="subunit">
    <text evidence="12">Interacts with XIAP and BIRC7. Interacts with TRAF6 and MAP3K7; during IL-1 signaling. Identified in the TRIKA2 complex composed of MAP3K7, TAB1 and TAB2. Interacts with TRAF6 and MAPK14; these interactions allow MAPK14 autophosphorylation. Interacts with STING1; interaction takes place following cGAMP activation and promotes TAB1 recruitment to the endoplasmic reticulum, triggering MAP3K7/TAK1 activation and STING1 phosphorylation.</text>
</comment>
<proteinExistence type="predicted"/>
<evidence type="ECO:0000256" key="11">
    <source>
        <dbReference type="ARBA" id="ARBA00057862"/>
    </source>
</evidence>
<evidence type="ECO:0000256" key="5">
    <source>
        <dbReference type="ARBA" id="ARBA00022553"/>
    </source>
</evidence>
<dbReference type="FunFam" id="3.60.40.10:FF:000014">
    <property type="entry name" value="TGF-beta-activated kinase 1 and MAP3K7-binding protein 1-like"/>
    <property type="match status" value="1"/>
</dbReference>
<keyword evidence="8" id="KW-0472">Membrane</keyword>
<evidence type="ECO:0000256" key="12">
    <source>
        <dbReference type="ARBA" id="ARBA00062935"/>
    </source>
</evidence>
<keyword evidence="10" id="KW-0206">Cytoskeleton</keyword>
<evidence type="ECO:0000256" key="6">
    <source>
        <dbReference type="ARBA" id="ARBA00022824"/>
    </source>
</evidence>
<keyword evidence="7" id="KW-0832">Ubl conjugation</keyword>
<name>A0A8X8BRQ0_POLSE</name>
<dbReference type="GO" id="GO:0007165">
    <property type="term" value="P:signal transduction"/>
    <property type="evidence" value="ECO:0007669"/>
    <property type="project" value="UniProtKB-ARBA"/>
</dbReference>
<dbReference type="InterPro" id="IPR015655">
    <property type="entry name" value="PP2C"/>
</dbReference>
<keyword evidence="5" id="KW-0597">Phosphoprotein</keyword>
<evidence type="ECO:0000256" key="1">
    <source>
        <dbReference type="ARBA" id="ARBA00004245"/>
    </source>
</evidence>
<evidence type="ECO:0000256" key="7">
    <source>
        <dbReference type="ARBA" id="ARBA00022843"/>
    </source>
</evidence>
<evidence type="ECO:0000256" key="10">
    <source>
        <dbReference type="ARBA" id="ARBA00023212"/>
    </source>
</evidence>
<comment type="subcellular location">
    <subcellularLocation>
        <location evidence="1">Cytoplasm</location>
        <location evidence="1">Cytoskeleton</location>
    </subcellularLocation>
    <subcellularLocation>
        <location evidence="3">Cytoplasm</location>
        <location evidence="3">Cytosol</location>
    </subcellularLocation>
    <subcellularLocation>
        <location evidence="2">Endoplasmic reticulum membrane</location>
        <topology evidence="2">Peripheral membrane protein</topology>
        <orientation evidence="2">Cytoplasmic side</orientation>
    </subcellularLocation>
</comment>
<evidence type="ECO:0000256" key="9">
    <source>
        <dbReference type="ARBA" id="ARBA00023180"/>
    </source>
</evidence>
<dbReference type="GO" id="GO:1902533">
    <property type="term" value="P:positive regulation of intracellular signal transduction"/>
    <property type="evidence" value="ECO:0007669"/>
    <property type="project" value="UniProtKB-ARBA"/>
</dbReference>
<feature type="non-terminal residue" evidence="18">
    <location>
        <position position="580"/>
    </location>
</feature>
<protein>
    <recommendedName>
        <fullName evidence="13">TGF-beta-activated kinase 1 and MAP3K7-binding protein 1</fullName>
    </recommendedName>
    <alternativeName>
        <fullName evidence="14">Mitogen-activated protein kinase kinase kinase 7-interacting protein 1</fullName>
    </alternativeName>
    <alternativeName>
        <fullName evidence="15">TGF-beta-activated kinase 1-binding protein 1</fullName>
    </alternativeName>
</protein>
<dbReference type="Gene3D" id="3.60.40.10">
    <property type="entry name" value="PPM-type phosphatase domain"/>
    <property type="match status" value="1"/>
</dbReference>
<dbReference type="SUPFAM" id="SSF81606">
    <property type="entry name" value="PP2C-like"/>
    <property type="match status" value="1"/>
</dbReference>
<feature type="region of interest" description="Disordered" evidence="16">
    <location>
        <begin position="57"/>
        <end position="87"/>
    </location>
</feature>
<dbReference type="SMART" id="SM00332">
    <property type="entry name" value="PP2Cc"/>
    <property type="match status" value="1"/>
</dbReference>
<dbReference type="GO" id="GO:0007015">
    <property type="term" value="P:actin filament organization"/>
    <property type="evidence" value="ECO:0007669"/>
    <property type="project" value="InterPro"/>
</dbReference>
<evidence type="ECO:0000256" key="2">
    <source>
        <dbReference type="ARBA" id="ARBA00004397"/>
    </source>
</evidence>
<evidence type="ECO:0000256" key="4">
    <source>
        <dbReference type="ARBA" id="ARBA00022490"/>
    </source>
</evidence>
<dbReference type="EMBL" id="JAATIS010003638">
    <property type="protein sequence ID" value="KAG2464112.1"/>
    <property type="molecule type" value="Genomic_DNA"/>
</dbReference>
<dbReference type="PROSITE" id="PS51746">
    <property type="entry name" value="PPM_2"/>
    <property type="match status" value="1"/>
</dbReference>
<evidence type="ECO:0000256" key="16">
    <source>
        <dbReference type="SAM" id="MobiDB-lite"/>
    </source>
</evidence>
<evidence type="ECO:0000256" key="14">
    <source>
        <dbReference type="ARBA" id="ARBA00080486"/>
    </source>
</evidence>
<keyword evidence="6" id="KW-0256">Endoplasmic reticulum</keyword>
<dbReference type="GO" id="GO:0004722">
    <property type="term" value="F:protein serine/threonine phosphatase activity"/>
    <property type="evidence" value="ECO:0007669"/>
    <property type="project" value="InterPro"/>
</dbReference>
<feature type="non-terminal residue" evidence="18">
    <location>
        <position position="1"/>
    </location>
</feature>
<dbReference type="GO" id="GO:0005829">
    <property type="term" value="C:cytosol"/>
    <property type="evidence" value="ECO:0007669"/>
    <property type="project" value="UniProtKB-SubCell"/>
</dbReference>
<dbReference type="GO" id="GO:0005789">
    <property type="term" value="C:endoplasmic reticulum membrane"/>
    <property type="evidence" value="ECO:0007669"/>
    <property type="project" value="UniProtKB-SubCell"/>
</dbReference>
<dbReference type="Proteomes" id="UP000886611">
    <property type="component" value="Unassembled WGS sequence"/>
</dbReference>
<evidence type="ECO:0000256" key="13">
    <source>
        <dbReference type="ARBA" id="ARBA00074232"/>
    </source>
</evidence>
<dbReference type="AlphaFoldDB" id="A0A8X8BRQ0"/>
<comment type="caution">
    <text evidence="18">The sequence shown here is derived from an EMBL/GenBank/DDBJ whole genome shotgun (WGS) entry which is preliminary data.</text>
</comment>
<evidence type="ECO:0000313" key="19">
    <source>
        <dbReference type="Proteomes" id="UP000886611"/>
    </source>
</evidence>
<evidence type="ECO:0000256" key="15">
    <source>
        <dbReference type="ARBA" id="ARBA00080658"/>
    </source>
</evidence>
<dbReference type="GO" id="GO:0005856">
    <property type="term" value="C:cytoskeleton"/>
    <property type="evidence" value="ECO:0007669"/>
    <property type="project" value="UniProtKB-SubCell"/>
</dbReference>
<feature type="compositionally biased region" description="Low complexity" evidence="16">
    <location>
        <begin position="517"/>
        <end position="530"/>
    </location>
</feature>
<dbReference type="InterPro" id="IPR011026">
    <property type="entry name" value="WAS_C"/>
</dbReference>
<dbReference type="GO" id="GO:0019209">
    <property type="term" value="F:kinase activator activity"/>
    <property type="evidence" value="ECO:0007669"/>
    <property type="project" value="UniProtKB-ARBA"/>
</dbReference>
<feature type="region of interest" description="Disordered" evidence="16">
    <location>
        <begin position="489"/>
        <end position="551"/>
    </location>
</feature>
<feature type="domain" description="PPM-type phosphatase" evidence="17">
    <location>
        <begin position="109"/>
        <end position="439"/>
    </location>
</feature>
<dbReference type="CDD" id="cd00143">
    <property type="entry name" value="PP2Cc"/>
    <property type="match status" value="1"/>
</dbReference>
<evidence type="ECO:0000259" key="17">
    <source>
        <dbReference type="PROSITE" id="PS51746"/>
    </source>
</evidence>
<keyword evidence="9" id="KW-0325">Glycoprotein</keyword>
<keyword evidence="4" id="KW-0963">Cytoplasm</keyword>
<dbReference type="PANTHER" id="PTHR13832">
    <property type="entry name" value="PROTEIN PHOSPHATASE 2C"/>
    <property type="match status" value="1"/>
</dbReference>
<dbReference type="SUPFAM" id="SSF47912">
    <property type="entry name" value="Wiscott-Aldrich syndrome protein, WASP, C-terminal domain"/>
    <property type="match status" value="1"/>
</dbReference>
<evidence type="ECO:0000256" key="8">
    <source>
        <dbReference type="ARBA" id="ARBA00023136"/>
    </source>
</evidence>
<evidence type="ECO:0000313" key="18">
    <source>
        <dbReference type="EMBL" id="KAG2464112.1"/>
    </source>
</evidence>
<dbReference type="InterPro" id="IPR036457">
    <property type="entry name" value="PPM-type-like_dom_sf"/>
</dbReference>
<comment type="function">
    <text evidence="11">Key adapter protein that plays an essential role in JNK and NF-kappa-B activation and proinflammatory cytokines production in response to stimulation with TLRs and cytokines. Mechanistically, associates with the catalytic domain of MAP3K7/TAK1 to trigger MAP3K7/TAK1 autophosphorylation leading to its full activation. Similarly, associates with MAPK14 and triggers its autophosphorylation and subsequent activation. In turn, MAPK14 phosphorylates TAB1 and inhibits MAP3K7/TAK1 activation in a feedback control mechanism. Also plays a role in recruiting MAPK14 to the TAK1 complex for the phosphorylation of the TAB2 and TAB3 regulatory subunits.</text>
</comment>
<accession>A0A8X8BRQ0</accession>
<feature type="compositionally biased region" description="Basic and acidic residues" evidence="16">
    <location>
        <begin position="70"/>
        <end position="82"/>
    </location>
</feature>